<dbReference type="AlphaFoldDB" id="B3DZP8"/>
<sequence>MPCLYLSKKHAIFDKLFKYMDLNKTIPGTRKGKADIVGHFVPWDWSK</sequence>
<dbReference type="KEGG" id="min:Minf_2179"/>
<dbReference type="EMBL" id="CP000975">
    <property type="protein sequence ID" value="ACD84233.1"/>
    <property type="molecule type" value="Genomic_DNA"/>
</dbReference>
<reference evidence="1 2" key="1">
    <citation type="journal article" date="2008" name="Biol. Direct">
        <title>Complete genome sequence of the extremely acidophilic methanotroph isolate V4, Methylacidiphilum infernorum, a representative of the bacterial phylum Verrucomicrobia.</title>
        <authorList>
            <person name="Hou S."/>
            <person name="Makarova K.S."/>
            <person name="Saw J.H."/>
            <person name="Senin P."/>
            <person name="Ly B.V."/>
            <person name="Zhou Z."/>
            <person name="Ren Y."/>
            <person name="Wang J."/>
            <person name="Galperin M.Y."/>
            <person name="Omelchenko M.V."/>
            <person name="Wolf Y.I."/>
            <person name="Yutin N."/>
            <person name="Koonin E.V."/>
            <person name="Stott M.B."/>
            <person name="Mountain B.W."/>
            <person name="Crowe M.A."/>
            <person name="Smirnova A.V."/>
            <person name="Dunfield P.F."/>
            <person name="Feng L."/>
            <person name="Wang L."/>
            <person name="Alam M."/>
        </authorList>
    </citation>
    <scope>NUCLEOTIDE SEQUENCE [LARGE SCALE GENOMIC DNA]</scope>
    <source>
        <strain evidence="2">Isolate V4</strain>
    </source>
</reference>
<gene>
    <name evidence="1" type="ordered locus">Minf_2179</name>
</gene>
<protein>
    <submittedName>
        <fullName evidence="1">Uncharacterized protein</fullName>
    </submittedName>
</protein>
<dbReference type="Proteomes" id="UP000009149">
    <property type="component" value="Chromosome"/>
</dbReference>
<evidence type="ECO:0000313" key="1">
    <source>
        <dbReference type="EMBL" id="ACD84233.1"/>
    </source>
</evidence>
<dbReference type="HOGENOM" id="CLU_3170124_0_0_0"/>
<name>B3DZP8_METI4</name>
<evidence type="ECO:0000313" key="2">
    <source>
        <dbReference type="Proteomes" id="UP000009149"/>
    </source>
</evidence>
<accession>B3DZP8</accession>
<organism evidence="1 2">
    <name type="scientific">Methylacidiphilum infernorum (isolate V4)</name>
    <name type="common">Methylokorus infernorum (strain V4)</name>
    <dbReference type="NCBI Taxonomy" id="481448"/>
    <lineage>
        <taxon>Bacteria</taxon>
        <taxon>Pseudomonadati</taxon>
        <taxon>Verrucomicrobiota</taxon>
        <taxon>Methylacidiphilae</taxon>
        <taxon>Methylacidiphilales</taxon>
        <taxon>Methylacidiphilaceae</taxon>
        <taxon>Methylacidiphilum (ex Ratnadevi et al. 2023)</taxon>
    </lineage>
</organism>
<proteinExistence type="predicted"/>